<keyword evidence="2 12" id="KW-0813">Transport</keyword>
<dbReference type="SUPFAM" id="SSF56935">
    <property type="entry name" value="Porins"/>
    <property type="match status" value="1"/>
</dbReference>
<evidence type="ECO:0000256" key="4">
    <source>
        <dbReference type="ARBA" id="ARBA00022496"/>
    </source>
</evidence>
<dbReference type="PANTHER" id="PTHR32552">
    <property type="entry name" value="FERRICHROME IRON RECEPTOR-RELATED"/>
    <property type="match status" value="1"/>
</dbReference>
<keyword evidence="5 12" id="KW-0812">Transmembrane</keyword>
<dbReference type="Proteomes" id="UP000321405">
    <property type="component" value="Unassembled WGS sequence"/>
</dbReference>
<evidence type="ECO:0000259" key="15">
    <source>
        <dbReference type="Pfam" id="PF00593"/>
    </source>
</evidence>
<dbReference type="RefSeq" id="WP_147093903.1">
    <property type="nucleotide sequence ID" value="NZ_BJVC01000004.1"/>
</dbReference>
<evidence type="ECO:0000256" key="5">
    <source>
        <dbReference type="ARBA" id="ARBA00022692"/>
    </source>
</evidence>
<evidence type="ECO:0000256" key="10">
    <source>
        <dbReference type="ARBA" id="ARBA00023136"/>
    </source>
</evidence>
<dbReference type="PROSITE" id="PS52016">
    <property type="entry name" value="TONB_DEPENDENT_REC_3"/>
    <property type="match status" value="1"/>
</dbReference>
<keyword evidence="11 12" id="KW-0998">Cell outer membrane</keyword>
<accession>A0A511BTI1</accession>
<comment type="similarity">
    <text evidence="12 13">Belongs to the TonB-dependent receptor family.</text>
</comment>
<comment type="subcellular location">
    <subcellularLocation>
        <location evidence="1 12">Cell outer membrane</location>
        <topology evidence="1 12">Multi-pass membrane protein</topology>
    </subcellularLocation>
</comment>
<protein>
    <recommendedName>
        <fullName evidence="19">TonB-dependent receptor</fullName>
    </recommendedName>
</protein>
<evidence type="ECO:0000256" key="11">
    <source>
        <dbReference type="ARBA" id="ARBA00023237"/>
    </source>
</evidence>
<evidence type="ECO:0000256" key="12">
    <source>
        <dbReference type="PROSITE-ProRule" id="PRU01360"/>
    </source>
</evidence>
<dbReference type="InterPro" id="IPR037066">
    <property type="entry name" value="Plug_dom_sf"/>
</dbReference>
<dbReference type="GO" id="GO:0009279">
    <property type="term" value="C:cell outer membrane"/>
    <property type="evidence" value="ECO:0007669"/>
    <property type="project" value="UniProtKB-SubCell"/>
</dbReference>
<dbReference type="Gene3D" id="2.170.130.10">
    <property type="entry name" value="TonB-dependent receptor, plug domain"/>
    <property type="match status" value="1"/>
</dbReference>
<comment type="caution">
    <text evidence="17">The sequence shown here is derived from an EMBL/GenBank/DDBJ whole genome shotgun (WGS) entry which is preliminary data.</text>
</comment>
<evidence type="ECO:0000259" key="16">
    <source>
        <dbReference type="Pfam" id="PF07715"/>
    </source>
</evidence>
<evidence type="ECO:0000256" key="9">
    <source>
        <dbReference type="ARBA" id="ARBA00023077"/>
    </source>
</evidence>
<dbReference type="InterPro" id="IPR012910">
    <property type="entry name" value="Plug_dom"/>
</dbReference>
<dbReference type="PANTHER" id="PTHR32552:SF89">
    <property type="entry name" value="CATECHOLATE SIDEROPHORE RECEPTOR FIU"/>
    <property type="match status" value="1"/>
</dbReference>
<keyword evidence="4" id="KW-0410">Iron transport</keyword>
<dbReference type="InterPro" id="IPR039426">
    <property type="entry name" value="TonB-dep_rcpt-like"/>
</dbReference>
<evidence type="ECO:0000313" key="18">
    <source>
        <dbReference type="Proteomes" id="UP000321405"/>
    </source>
</evidence>
<evidence type="ECO:0000256" key="3">
    <source>
        <dbReference type="ARBA" id="ARBA00022452"/>
    </source>
</evidence>
<keyword evidence="18" id="KW-1185">Reference proteome</keyword>
<keyword evidence="9 13" id="KW-0798">TonB box</keyword>
<keyword evidence="7" id="KW-0408">Iron</keyword>
<dbReference type="Pfam" id="PF00593">
    <property type="entry name" value="TonB_dep_Rec_b-barrel"/>
    <property type="match status" value="1"/>
</dbReference>
<keyword evidence="8" id="KW-0406">Ion transport</keyword>
<keyword evidence="10 12" id="KW-0472">Membrane</keyword>
<dbReference type="OrthoDB" id="593427at2"/>
<name>A0A511BTI1_9PROT</name>
<reference evidence="17 18" key="1">
    <citation type="submission" date="2019-07" db="EMBL/GenBank/DDBJ databases">
        <title>Whole genome shotgun sequence of Swaminathania salitolerans NBRC 104436.</title>
        <authorList>
            <person name="Hosoyama A."/>
            <person name="Uohara A."/>
            <person name="Ohji S."/>
            <person name="Ichikawa N."/>
        </authorList>
    </citation>
    <scope>NUCLEOTIDE SEQUENCE [LARGE SCALE GENOMIC DNA]</scope>
    <source>
        <strain evidence="17 18">NBRC 104436</strain>
    </source>
</reference>
<sequence length="815" mass="88623">MRQPLSRYRSSRIRLAPLAGILMGAALHDGIGLALAERVGPKPRIAQDKPSAPGRTVRTGEMMPREKRARGISPGVERIRVKGGTGTATGVTNTTPGGGLLARETAPQAVQTVTRDFIAKQSPTSNALSLIQYVPGVTLSSADAFGQSNQSSFYMRGMSQTSVGYTLNGIPAADTSNYVPYTSQATDTENIQKLSVEQGVADIALPVYNAVAGSIRQTMTDPTPHRGGLVSLTYGNHQAAREFVRLDSGEIGHSGIRSFASYSYGTHAMWLGPGRARRSHIDSMALRTWGQGSSARVFLTYNQASEPYLKSITMRSWKTLGRSAAYYDPTYTPGNYNYYRVNAQETHSLLMGAPLVFALGRTLTLTTSPYYTHIQGAFNNGQTQAVDGYNGTAPVGPLALRGVENGEGAVMAVDYSNQQAGGVNSVLSWTSGHNELRAGYWYNYYDQTEIAPLSAIGPTGEGENFWGKYPIRGIDGSVLMQFNVHLIQQLNALFLSDTYRLFHDRVTLNAGFKYVMLSYSSTNLIPGDRYRYGRSDTQPLPQISASWQITPDDQIYLDGATAFKEPQGILVYATYWDGSSPYPARAGSTNLKAQYSISEEIGYRHRGLVTLSASFFNYNSTNRQSSISSYVGGRLLARYVNAGGQTSRGFQSALGLRPWHGFSPYLSFQYLHVTTDNNLPRGTDYIRSAGKIAPYSPRYTVNAGLSYDDGHFFANGYVSYVSAQYATYMNDEKMPGYALGNVTAGYRFDSVWRVRHPQIQVNAMNVTDRKYLSAGNGGLNARTTTGVFGSTIAGTAPTYIVGGGFGLVFSLASGF</sequence>
<evidence type="ECO:0000256" key="13">
    <source>
        <dbReference type="RuleBase" id="RU003357"/>
    </source>
</evidence>
<dbReference type="AlphaFoldDB" id="A0A511BTI1"/>
<evidence type="ECO:0000256" key="1">
    <source>
        <dbReference type="ARBA" id="ARBA00004571"/>
    </source>
</evidence>
<feature type="domain" description="TonB-dependent receptor-like beta-barrel" evidence="15">
    <location>
        <begin position="322"/>
        <end position="765"/>
    </location>
</feature>
<dbReference type="InterPro" id="IPR000531">
    <property type="entry name" value="Beta-barrel_TonB"/>
</dbReference>
<keyword evidence="6" id="KW-0732">Signal</keyword>
<feature type="domain" description="TonB-dependent receptor plug" evidence="16">
    <location>
        <begin position="104"/>
        <end position="202"/>
    </location>
</feature>
<gene>
    <name evidence="17" type="ORF">SSA02_20170</name>
</gene>
<dbReference type="Gene3D" id="2.40.170.20">
    <property type="entry name" value="TonB-dependent receptor, beta-barrel domain"/>
    <property type="match status" value="1"/>
</dbReference>
<evidence type="ECO:0000256" key="6">
    <source>
        <dbReference type="ARBA" id="ARBA00022729"/>
    </source>
</evidence>
<evidence type="ECO:0008006" key="19">
    <source>
        <dbReference type="Google" id="ProtNLM"/>
    </source>
</evidence>
<keyword evidence="3 12" id="KW-1134">Transmembrane beta strand</keyword>
<dbReference type="Pfam" id="PF07715">
    <property type="entry name" value="Plug"/>
    <property type="match status" value="1"/>
</dbReference>
<proteinExistence type="inferred from homology"/>
<evidence type="ECO:0000256" key="7">
    <source>
        <dbReference type="ARBA" id="ARBA00023004"/>
    </source>
</evidence>
<dbReference type="GO" id="GO:0015344">
    <property type="term" value="F:siderophore uptake transmembrane transporter activity"/>
    <property type="evidence" value="ECO:0007669"/>
    <property type="project" value="TreeGrafter"/>
</dbReference>
<evidence type="ECO:0000313" key="17">
    <source>
        <dbReference type="EMBL" id="GEL02854.1"/>
    </source>
</evidence>
<evidence type="ECO:0000256" key="2">
    <source>
        <dbReference type="ARBA" id="ARBA00022448"/>
    </source>
</evidence>
<feature type="region of interest" description="Disordered" evidence="14">
    <location>
        <begin position="82"/>
        <end position="101"/>
    </location>
</feature>
<evidence type="ECO:0000256" key="14">
    <source>
        <dbReference type="SAM" id="MobiDB-lite"/>
    </source>
</evidence>
<evidence type="ECO:0000256" key="8">
    <source>
        <dbReference type="ARBA" id="ARBA00023065"/>
    </source>
</evidence>
<dbReference type="EMBL" id="BJVC01000004">
    <property type="protein sequence ID" value="GEL02854.1"/>
    <property type="molecule type" value="Genomic_DNA"/>
</dbReference>
<organism evidence="17 18">
    <name type="scientific">Swaminathania salitolerans</name>
    <dbReference type="NCBI Taxonomy" id="182838"/>
    <lineage>
        <taxon>Bacteria</taxon>
        <taxon>Pseudomonadati</taxon>
        <taxon>Pseudomonadota</taxon>
        <taxon>Alphaproteobacteria</taxon>
        <taxon>Acetobacterales</taxon>
        <taxon>Acetobacteraceae</taxon>
        <taxon>Swaminathania</taxon>
    </lineage>
</organism>
<dbReference type="InterPro" id="IPR036942">
    <property type="entry name" value="Beta-barrel_TonB_sf"/>
</dbReference>